<dbReference type="EC" id="4.2.2.2" evidence="10"/>
<dbReference type="GO" id="GO:0030570">
    <property type="term" value="F:pectate lyase activity"/>
    <property type="evidence" value="ECO:0007669"/>
    <property type="project" value="UniProtKB-UniRule"/>
</dbReference>
<dbReference type="OrthoDB" id="441042at2759"/>
<evidence type="ECO:0000256" key="5">
    <source>
        <dbReference type="ARBA" id="ARBA00022525"/>
    </source>
</evidence>
<gene>
    <name evidence="11" type="ORF">GMORB2_2527</name>
</gene>
<evidence type="ECO:0000256" key="1">
    <source>
        <dbReference type="ARBA" id="ARBA00000695"/>
    </source>
</evidence>
<comment type="similarity">
    <text evidence="4 10">Belongs to the polysaccharide lyase 3 family.</text>
</comment>
<dbReference type="EMBL" id="JAANYQ010000014">
    <property type="protein sequence ID" value="KAF4121041.1"/>
    <property type="molecule type" value="Genomic_DNA"/>
</dbReference>
<dbReference type="GO" id="GO:0005576">
    <property type="term" value="C:extracellular region"/>
    <property type="evidence" value="ECO:0007669"/>
    <property type="project" value="UniProtKB-SubCell"/>
</dbReference>
<evidence type="ECO:0000256" key="6">
    <source>
        <dbReference type="ARBA" id="ARBA00022729"/>
    </source>
</evidence>
<keyword evidence="5 10" id="KW-0964">Secreted</keyword>
<dbReference type="PANTHER" id="PTHR33407">
    <property type="entry name" value="PECTATE LYASE F-RELATED"/>
    <property type="match status" value="1"/>
</dbReference>
<feature type="signal peptide" evidence="10">
    <location>
        <begin position="1"/>
        <end position="16"/>
    </location>
</feature>
<dbReference type="InterPro" id="IPR011050">
    <property type="entry name" value="Pectin_lyase_fold/virulence"/>
</dbReference>
<comment type="caution">
    <text evidence="11">The sequence shown here is derived from an EMBL/GenBank/DDBJ whole genome shotgun (WGS) entry which is preliminary data.</text>
</comment>
<dbReference type="SUPFAM" id="SSF51126">
    <property type="entry name" value="Pectin lyase-like"/>
    <property type="match status" value="1"/>
</dbReference>
<evidence type="ECO:0000256" key="10">
    <source>
        <dbReference type="RuleBase" id="RU367009"/>
    </source>
</evidence>
<organism evidence="11 12">
    <name type="scientific">Geosmithia morbida</name>
    <dbReference type="NCBI Taxonomy" id="1094350"/>
    <lineage>
        <taxon>Eukaryota</taxon>
        <taxon>Fungi</taxon>
        <taxon>Dikarya</taxon>
        <taxon>Ascomycota</taxon>
        <taxon>Pezizomycotina</taxon>
        <taxon>Sordariomycetes</taxon>
        <taxon>Hypocreomycetidae</taxon>
        <taxon>Hypocreales</taxon>
        <taxon>Bionectriaceae</taxon>
        <taxon>Geosmithia</taxon>
    </lineage>
</organism>
<protein>
    <recommendedName>
        <fullName evidence="10">Pectate lyase</fullName>
        <ecNumber evidence="10">4.2.2.2</ecNumber>
    </recommendedName>
</protein>
<evidence type="ECO:0000313" key="12">
    <source>
        <dbReference type="Proteomes" id="UP000749293"/>
    </source>
</evidence>
<comment type="catalytic activity">
    <reaction evidence="1 10">
        <text>Eliminative cleavage of (1-&gt;4)-alpha-D-galacturonan to give oligosaccharides with 4-deoxy-alpha-D-galact-4-enuronosyl groups at their non-reducing ends.</text>
        <dbReference type="EC" id="4.2.2.2"/>
    </reaction>
</comment>
<keyword evidence="6 10" id="KW-0732">Signal</keyword>
<evidence type="ECO:0000256" key="8">
    <source>
        <dbReference type="ARBA" id="ARBA00023239"/>
    </source>
</evidence>
<dbReference type="PANTHER" id="PTHR33407:SF9">
    <property type="entry name" value="PECTATE LYASE F-RELATED"/>
    <property type="match status" value="1"/>
</dbReference>
<dbReference type="Pfam" id="PF03211">
    <property type="entry name" value="Pectate_lyase"/>
    <property type="match status" value="1"/>
</dbReference>
<dbReference type="GO" id="GO:0045490">
    <property type="term" value="P:pectin catabolic process"/>
    <property type="evidence" value="ECO:0007669"/>
    <property type="project" value="TreeGrafter"/>
</dbReference>
<accession>A0A9P4YQ28</accession>
<dbReference type="InterPro" id="IPR012334">
    <property type="entry name" value="Pectin_lyas_fold"/>
</dbReference>
<comment type="subcellular location">
    <subcellularLocation>
        <location evidence="3 10">Secreted</location>
    </subcellularLocation>
</comment>
<evidence type="ECO:0000256" key="2">
    <source>
        <dbReference type="ARBA" id="ARBA00001913"/>
    </source>
</evidence>
<dbReference type="AlphaFoldDB" id="A0A9P4YQ28"/>
<evidence type="ECO:0000313" key="11">
    <source>
        <dbReference type="EMBL" id="KAF4121041.1"/>
    </source>
</evidence>
<proteinExistence type="inferred from homology"/>
<dbReference type="Proteomes" id="UP000749293">
    <property type="component" value="Unassembled WGS sequence"/>
</dbReference>
<keyword evidence="8 10" id="KW-0456">Lyase</keyword>
<evidence type="ECO:0000256" key="7">
    <source>
        <dbReference type="ARBA" id="ARBA00022837"/>
    </source>
</evidence>
<evidence type="ECO:0000256" key="9">
    <source>
        <dbReference type="ARBA" id="ARBA00025679"/>
    </source>
</evidence>
<comment type="cofactor">
    <cofactor evidence="2 10">
        <name>Ca(2+)</name>
        <dbReference type="ChEBI" id="CHEBI:29108"/>
    </cofactor>
</comment>
<evidence type="ECO:0000256" key="3">
    <source>
        <dbReference type="ARBA" id="ARBA00004613"/>
    </source>
</evidence>
<evidence type="ECO:0000256" key="4">
    <source>
        <dbReference type="ARBA" id="ARBA00006463"/>
    </source>
</evidence>
<keyword evidence="12" id="KW-1185">Reference proteome</keyword>
<comment type="function">
    <text evidence="9 10">Pectinolytic enzyme consist of four classes of enzymes: pectin lyase, polygalacturonase, pectin methylesterase and rhamnogalacturonase. Among pectinolytic enzymes, pectin lyase is the most important in depolymerization of pectin, since it cleaves internal glycosidic bonds of highly methylated pectins. Favors pectate, the anion, over pectin, the methyl ester.</text>
</comment>
<dbReference type="InterPro" id="IPR004898">
    <property type="entry name" value="Pectate_lyase_PlyH/PlyE-like"/>
</dbReference>
<dbReference type="Gene3D" id="2.160.20.10">
    <property type="entry name" value="Single-stranded right-handed beta-helix, Pectin lyase-like"/>
    <property type="match status" value="1"/>
</dbReference>
<feature type="chain" id="PRO_5040534653" description="Pectate lyase" evidence="10">
    <location>
        <begin position="17"/>
        <end position="256"/>
    </location>
</feature>
<dbReference type="GeneID" id="55968757"/>
<sequence length="256" mass="26506">MYSATLLLAGSGMAMAASQYFVANTTSPLIAAAVTSTIPEPAGTSLSSEPISVSGSFDGKGFLYDRDSVLCNDQQEGGDDDTIFLLEDGASLSNVIIGPNQAEGIHCAGSCTLTNVWFQDVCEDAISLKGDGDMTISGGGAFHASDKVIQLNGIGQLTVDNFYVEDYGKLVRSCGNCDGNGGPRNIEISNVVAIDGGPLCGINTNYGDTCDIVDSCQDSGESCTLYTGNDTGDEPEEVGEGPDGKYCVTENFKSSC</sequence>
<keyword evidence="7 10" id="KW-0106">Calcium</keyword>
<dbReference type="RefSeq" id="XP_035319693.1">
    <property type="nucleotide sequence ID" value="XM_035464507.1"/>
</dbReference>
<reference evidence="11" key="1">
    <citation type="submission" date="2020-03" db="EMBL/GenBank/DDBJ databases">
        <title>Site-based positive gene gene selection in Geosmithia morbida across the United States reveals a broad range of putative effectors and factors for local host and environmental adapation.</title>
        <authorList>
            <person name="Onufrak A."/>
            <person name="Murdoch R.W."/>
            <person name="Gazis R."/>
            <person name="Huff M."/>
            <person name="Staton M."/>
            <person name="Klingeman W."/>
            <person name="Hadziabdic D."/>
        </authorList>
    </citation>
    <scope>NUCLEOTIDE SEQUENCE</scope>
    <source>
        <strain evidence="11">1262</strain>
    </source>
</reference>
<name>A0A9P4YQ28_9HYPO</name>